<dbReference type="GO" id="GO:0071978">
    <property type="term" value="P:bacterial-type flagellum-dependent swarming motility"/>
    <property type="evidence" value="ECO:0007669"/>
    <property type="project" value="TreeGrafter"/>
</dbReference>
<feature type="domain" description="Flagellar basal body rod protein N-terminal" evidence="7">
    <location>
        <begin position="4"/>
        <end position="33"/>
    </location>
</feature>
<feature type="domain" description="Flagellar hook protein FlgE/F/G-like D1" evidence="10">
    <location>
        <begin position="84"/>
        <end position="124"/>
    </location>
</feature>
<dbReference type="InterPro" id="IPR037925">
    <property type="entry name" value="FlgE/F/G-like"/>
</dbReference>
<reference evidence="11 12" key="1">
    <citation type="submission" date="2016-01" db="EMBL/GenBank/DDBJ databases">
        <title>Annotation of Pseudomonas oryzihabitans USDA-ARS-USMARC-56511.</title>
        <authorList>
            <person name="Harhay G.P."/>
            <person name="Harhay D.M."/>
            <person name="Smith T.P.L."/>
            <person name="Bono J.L."/>
            <person name="Heaton M.P."/>
            <person name="Clawson M.L."/>
            <person name="Chitko-Mckown C.G."/>
            <person name="Capik S.F."/>
            <person name="DeDonder K.D."/>
            <person name="Apley M.D."/>
            <person name="Lubbers B.V."/>
            <person name="White B.J."/>
            <person name="Larson R.L."/>
        </authorList>
    </citation>
    <scope>NUCLEOTIDE SEQUENCE [LARGE SCALE GENOMIC DNA]</scope>
    <source>
        <strain evidence="11 12">USDA-ARS-USMARC-56511</strain>
    </source>
</reference>
<evidence type="ECO:0000313" key="12">
    <source>
        <dbReference type="Proteomes" id="UP000064137"/>
    </source>
</evidence>
<dbReference type="Pfam" id="PF07559">
    <property type="entry name" value="FlgE_D2"/>
    <property type="match status" value="1"/>
</dbReference>
<dbReference type="Pfam" id="PF06429">
    <property type="entry name" value="Flg_bbr_C"/>
    <property type="match status" value="1"/>
</dbReference>
<dbReference type="GO" id="GO:0005829">
    <property type="term" value="C:cytosol"/>
    <property type="evidence" value="ECO:0007669"/>
    <property type="project" value="TreeGrafter"/>
</dbReference>
<organism evidence="11 12">
    <name type="scientific">Pseudomonas oryzihabitans</name>
    <dbReference type="NCBI Taxonomy" id="47885"/>
    <lineage>
        <taxon>Bacteria</taxon>
        <taxon>Pseudomonadati</taxon>
        <taxon>Pseudomonadota</taxon>
        <taxon>Gammaproteobacteria</taxon>
        <taxon>Pseudomonadales</taxon>
        <taxon>Pseudomonadaceae</taxon>
        <taxon>Pseudomonas</taxon>
    </lineage>
</organism>
<sequence>MSFNIGLSGIKAASSDLNITGNNIANASTVGFKQSRAEFQDLYAASVLGTGKNAQGSGVLLGNVGQLFNQGTIDSTQNALDMGINGNGFFMTSNNGAVQYTRAGYFGTDKNGFIVDNNGYKLQGYTTNAQGLLQPGVRSDLRVETASQAPKSTTQIAQQFNLNSTSTPPTLTPFDPSDPKTYNSSTSLNIYDSQGNSHVMSQYFVKAPAPATNQWSMQVLIDGRNPLDPGIATKTANTAAGVAGATANSVANAVNNMSGATPQVKNIASNAAAAAGATPASVAAAVAAYGTQPQSFGVTFDAAGKLSSVTSSSSGVSVDPKTNIITFAADPSGSSGSGWIPAISDGGNPANYSWNGALGNTGGFTFDPRGSTQFSTAFAVNSVNQDGYTTGQLSGLEIDDTGQIFARYTNGQSKVQGQVILANFANVQGLTPMGKTSWTESAESGQPVVGTPRAGTLGSLQSGALEASNVDISTELVDMIVAQRNYQANAKTIETENAITQTIINLR</sequence>
<dbReference type="PROSITE" id="PS00588">
    <property type="entry name" value="FLAGELLA_BB_ROD"/>
    <property type="match status" value="1"/>
</dbReference>
<accession>A0A0U4WJ81</accession>
<dbReference type="GO" id="GO:0009424">
    <property type="term" value="C:bacterial-type flagellum hook"/>
    <property type="evidence" value="ECO:0007669"/>
    <property type="project" value="TreeGrafter"/>
</dbReference>
<proteinExistence type="inferred from homology"/>
<feature type="domain" description="Flagellar basal-body/hook protein C-terminal" evidence="8">
    <location>
        <begin position="461"/>
        <end position="506"/>
    </location>
</feature>
<dbReference type="InterPro" id="IPR001444">
    <property type="entry name" value="Flag_bb_rod_N"/>
</dbReference>
<feature type="compositionally biased region" description="Low complexity" evidence="6">
    <location>
        <begin position="162"/>
        <end position="175"/>
    </location>
</feature>
<dbReference type="InterPro" id="IPR010930">
    <property type="entry name" value="Flg_bb/hook_C_dom"/>
</dbReference>
<protein>
    <recommendedName>
        <fullName evidence="3 5">Flagellar hook protein FlgE</fullName>
    </recommendedName>
</protein>
<dbReference type="Pfam" id="PF22692">
    <property type="entry name" value="LlgE_F_G_D1"/>
    <property type="match status" value="1"/>
</dbReference>
<evidence type="ECO:0000259" key="7">
    <source>
        <dbReference type="Pfam" id="PF00460"/>
    </source>
</evidence>
<dbReference type="InterPro" id="IPR011491">
    <property type="entry name" value="FlgE_D2"/>
</dbReference>
<keyword evidence="11" id="KW-0282">Flagellum</keyword>
<dbReference type="Proteomes" id="UP000064137">
    <property type="component" value="Chromosome"/>
</dbReference>
<dbReference type="SUPFAM" id="SSF117143">
    <property type="entry name" value="Flagellar hook protein flgE"/>
    <property type="match status" value="1"/>
</dbReference>
<dbReference type="InterPro" id="IPR037058">
    <property type="entry name" value="Falgellar_hook_FlgE_sf"/>
</dbReference>
<evidence type="ECO:0000256" key="2">
    <source>
        <dbReference type="ARBA" id="ARBA00009677"/>
    </source>
</evidence>
<evidence type="ECO:0000259" key="10">
    <source>
        <dbReference type="Pfam" id="PF22692"/>
    </source>
</evidence>
<feature type="region of interest" description="Disordered" evidence="6">
    <location>
        <begin position="162"/>
        <end position="184"/>
    </location>
</feature>
<dbReference type="GO" id="GO:0009425">
    <property type="term" value="C:bacterial-type flagellum basal body"/>
    <property type="evidence" value="ECO:0007669"/>
    <property type="project" value="UniProtKB-SubCell"/>
</dbReference>
<dbReference type="Gene3D" id="2.60.98.20">
    <property type="entry name" value="Flagellar hook protein FlgE"/>
    <property type="match status" value="1"/>
</dbReference>
<comment type="function">
    <text evidence="5">A flexible structure which links the flagellar filament to the drive apparatus in the basal body.</text>
</comment>
<gene>
    <name evidence="11" type="ORF">APT59_15105</name>
</gene>
<evidence type="ECO:0000256" key="3">
    <source>
        <dbReference type="ARBA" id="ARBA00019015"/>
    </source>
</evidence>
<dbReference type="AlphaFoldDB" id="A0A0U4WJ81"/>
<dbReference type="RefSeq" id="WP_059315609.1">
    <property type="nucleotide sequence ID" value="NZ_CP013987.1"/>
</dbReference>
<evidence type="ECO:0000256" key="1">
    <source>
        <dbReference type="ARBA" id="ARBA00004117"/>
    </source>
</evidence>
<dbReference type="InterPro" id="IPR053967">
    <property type="entry name" value="LlgE_F_G-like_D1"/>
</dbReference>
<dbReference type="KEGG" id="por:APT59_15105"/>
<feature type="domain" description="Flagellar hook protein FlgE D2" evidence="9">
    <location>
        <begin position="161"/>
        <end position="388"/>
    </location>
</feature>
<evidence type="ECO:0000256" key="6">
    <source>
        <dbReference type="SAM" id="MobiDB-lite"/>
    </source>
</evidence>
<dbReference type="InterPro" id="IPR020013">
    <property type="entry name" value="Flagellar_FlgE/F/G"/>
</dbReference>
<keyword evidence="11" id="KW-0969">Cilium</keyword>
<dbReference type="EMBL" id="CP013987">
    <property type="protein sequence ID" value="ALZ85458.1"/>
    <property type="molecule type" value="Genomic_DNA"/>
</dbReference>
<evidence type="ECO:0000256" key="5">
    <source>
        <dbReference type="RuleBase" id="RU362116"/>
    </source>
</evidence>
<evidence type="ECO:0000259" key="9">
    <source>
        <dbReference type="Pfam" id="PF07559"/>
    </source>
</evidence>
<dbReference type="OrthoDB" id="8578401at2"/>
<keyword evidence="4 5" id="KW-0975">Bacterial flagellum</keyword>
<name>A0A0U4WJ81_9PSED</name>
<dbReference type="PANTHER" id="PTHR30435">
    <property type="entry name" value="FLAGELLAR PROTEIN"/>
    <property type="match status" value="1"/>
</dbReference>
<comment type="subcellular location">
    <subcellularLocation>
        <location evidence="1 5">Bacterial flagellum basal body</location>
    </subcellularLocation>
</comment>
<evidence type="ECO:0000313" key="11">
    <source>
        <dbReference type="EMBL" id="ALZ85458.1"/>
    </source>
</evidence>
<evidence type="ECO:0000256" key="4">
    <source>
        <dbReference type="ARBA" id="ARBA00023143"/>
    </source>
</evidence>
<dbReference type="Pfam" id="PF00460">
    <property type="entry name" value="Flg_bb_rod"/>
    <property type="match status" value="1"/>
</dbReference>
<keyword evidence="11" id="KW-0966">Cell projection</keyword>
<dbReference type="NCBIfam" id="TIGR03506">
    <property type="entry name" value="FlgEFG_subfam"/>
    <property type="match status" value="2"/>
</dbReference>
<comment type="similarity">
    <text evidence="2 5">Belongs to the flagella basal body rod proteins family.</text>
</comment>
<dbReference type="InterPro" id="IPR019776">
    <property type="entry name" value="Flagellar_basal_body_rod_CS"/>
</dbReference>
<dbReference type="PANTHER" id="PTHR30435:SF1">
    <property type="entry name" value="FLAGELLAR HOOK PROTEIN FLGE"/>
    <property type="match status" value="1"/>
</dbReference>
<evidence type="ECO:0000259" key="8">
    <source>
        <dbReference type="Pfam" id="PF06429"/>
    </source>
</evidence>